<evidence type="ECO:0000256" key="1">
    <source>
        <dbReference type="SAM" id="MobiDB-lite"/>
    </source>
</evidence>
<feature type="region of interest" description="Disordered" evidence="1">
    <location>
        <begin position="263"/>
        <end position="298"/>
    </location>
</feature>
<proteinExistence type="predicted"/>
<comment type="caution">
    <text evidence="2">The sequence shown here is derived from an EMBL/GenBank/DDBJ whole genome shotgun (WGS) entry which is preliminary data.</text>
</comment>
<accession>A0A2U3EKA3</accession>
<feature type="region of interest" description="Disordered" evidence="1">
    <location>
        <begin position="387"/>
        <end position="410"/>
    </location>
</feature>
<feature type="compositionally biased region" description="Basic and acidic residues" evidence="1">
    <location>
        <begin position="270"/>
        <end position="281"/>
    </location>
</feature>
<dbReference type="Proteomes" id="UP000245956">
    <property type="component" value="Unassembled WGS sequence"/>
</dbReference>
<evidence type="ECO:0000313" key="2">
    <source>
        <dbReference type="EMBL" id="PWI74931.1"/>
    </source>
</evidence>
<feature type="region of interest" description="Disordered" evidence="1">
    <location>
        <begin position="63"/>
        <end position="123"/>
    </location>
</feature>
<name>A0A2U3EKA3_PURLI</name>
<gene>
    <name evidence="2" type="ORF">PCL_08245</name>
</gene>
<reference evidence="2 3" key="1">
    <citation type="journal article" date="2016" name="Front. Microbiol.">
        <title>Genome and transcriptome sequences reveal the specific parasitism of the nematophagous Purpureocillium lilacinum 36-1.</title>
        <authorList>
            <person name="Xie J."/>
            <person name="Li S."/>
            <person name="Mo C."/>
            <person name="Xiao X."/>
            <person name="Peng D."/>
            <person name="Wang G."/>
            <person name="Xiao Y."/>
        </authorList>
    </citation>
    <scope>NUCLEOTIDE SEQUENCE [LARGE SCALE GENOMIC DNA]</scope>
    <source>
        <strain evidence="2 3">36-1</strain>
    </source>
</reference>
<dbReference type="AlphaFoldDB" id="A0A2U3EKA3"/>
<protein>
    <submittedName>
        <fullName evidence="2">Uncharacterized protein</fullName>
    </submittedName>
</protein>
<organism evidence="2 3">
    <name type="scientific">Purpureocillium lilacinum</name>
    <name type="common">Paecilomyces lilacinus</name>
    <dbReference type="NCBI Taxonomy" id="33203"/>
    <lineage>
        <taxon>Eukaryota</taxon>
        <taxon>Fungi</taxon>
        <taxon>Dikarya</taxon>
        <taxon>Ascomycota</taxon>
        <taxon>Pezizomycotina</taxon>
        <taxon>Sordariomycetes</taxon>
        <taxon>Hypocreomycetidae</taxon>
        <taxon>Hypocreales</taxon>
        <taxon>Ophiocordycipitaceae</taxon>
        <taxon>Purpureocillium</taxon>
    </lineage>
</organism>
<dbReference type="EMBL" id="LCWV01000003">
    <property type="protein sequence ID" value="PWI74931.1"/>
    <property type="molecule type" value="Genomic_DNA"/>
</dbReference>
<evidence type="ECO:0000313" key="3">
    <source>
        <dbReference type="Proteomes" id="UP000245956"/>
    </source>
</evidence>
<sequence length="434" mass="46680">MGPYQDELAEGGVWVVPGGGGCSAAALLLVSMEPTEEQDVRVGTVMATRPRRRCARQCLTGRGGEAGTVAASPGRGGERGGGGGGVSWGIRRGATASDEPWKEERNRLSGRRVRGGAGRSKVMPDVEPVQLGRLREPFLRNGQRVQKGVRQTDDEVESGNFVARQATRANVTREGAGPSAAIDGYSIPMFRAGGPERAGNSAISGRGCERLELTISICQWWWRRRRRRQRQFVSRDAAKRFALAGSLQMETVLEPSWVALLSRPKGSKGTKGDGHHQKARGEPAPGDQRSTETRTIPRRGKGGVGWAWVDGRTDGRTLSWCARAYYCCAAQGPASAARCLDDALAGCHASNKFGGGRAQASKARRPCALDDDRTLCPMLRLAWVVPTPKGPSKSRKWRRPGGRLVRRSSPFAPRRAEFPLMGADAATEGLAESG</sequence>
<feature type="compositionally biased region" description="Basic residues" evidence="1">
    <location>
        <begin position="392"/>
        <end position="406"/>
    </location>
</feature>